<dbReference type="EMBL" id="CYKH01002053">
    <property type="protein sequence ID" value="CUG92535.1"/>
    <property type="molecule type" value="Genomic_DNA"/>
</dbReference>
<protein>
    <submittedName>
        <fullName evidence="2">Uncharacterized protein</fullName>
    </submittedName>
</protein>
<evidence type="ECO:0000313" key="2">
    <source>
        <dbReference type="EMBL" id="CUG92535.1"/>
    </source>
</evidence>
<sequence>ASPSPMVRASGLARPPPRRPPSSTAVALVSTPVDTMVAQYDEAHGGASSSFTGHDLCTLAFHGAPEDIVKALESIREAAGSHASKDDKDAIVYDQVNQCGHVSYRRRLLGVKKVKEAFALGFGAAASPMEFATLAGRSDNVVVLAKYGSSKDVITRSAEIAESNQFTAVAALLKTFKKESRVATKKEESKKSTAPAADP</sequence>
<feature type="region of interest" description="Disordered" evidence="1">
    <location>
        <begin position="1"/>
        <end position="25"/>
    </location>
</feature>
<dbReference type="OrthoDB" id="250537at2759"/>
<evidence type="ECO:0000256" key="1">
    <source>
        <dbReference type="SAM" id="MobiDB-lite"/>
    </source>
</evidence>
<feature type="region of interest" description="Disordered" evidence="1">
    <location>
        <begin position="179"/>
        <end position="199"/>
    </location>
</feature>
<organism evidence="2 3">
    <name type="scientific">Bodo saltans</name>
    <name type="common">Flagellated protozoan</name>
    <dbReference type="NCBI Taxonomy" id="75058"/>
    <lineage>
        <taxon>Eukaryota</taxon>
        <taxon>Discoba</taxon>
        <taxon>Euglenozoa</taxon>
        <taxon>Kinetoplastea</taxon>
        <taxon>Metakinetoplastina</taxon>
        <taxon>Eubodonida</taxon>
        <taxon>Bodonidae</taxon>
        <taxon>Bodo</taxon>
    </lineage>
</organism>
<gene>
    <name evidence="2" type="ORF">BSAL_37905</name>
</gene>
<evidence type="ECO:0000313" key="3">
    <source>
        <dbReference type="Proteomes" id="UP000051952"/>
    </source>
</evidence>
<feature type="compositionally biased region" description="Basic and acidic residues" evidence="1">
    <location>
        <begin position="179"/>
        <end position="191"/>
    </location>
</feature>
<accession>A0A0S4JQR5</accession>
<proteinExistence type="predicted"/>
<feature type="non-terminal residue" evidence="2">
    <location>
        <position position="1"/>
    </location>
</feature>
<dbReference type="AlphaFoldDB" id="A0A0S4JQR5"/>
<dbReference type="VEuPathDB" id="TriTrypDB:BSAL_37905"/>
<dbReference type="Proteomes" id="UP000051952">
    <property type="component" value="Unassembled WGS sequence"/>
</dbReference>
<name>A0A0S4JQR5_BODSA</name>
<reference evidence="3" key="1">
    <citation type="submission" date="2015-09" db="EMBL/GenBank/DDBJ databases">
        <authorList>
            <consortium name="Pathogen Informatics"/>
        </authorList>
    </citation>
    <scope>NUCLEOTIDE SEQUENCE [LARGE SCALE GENOMIC DNA]</scope>
    <source>
        <strain evidence="3">Lake Konstanz</strain>
    </source>
</reference>
<keyword evidence="3" id="KW-1185">Reference proteome</keyword>